<keyword evidence="3" id="KW-0804">Transcription</keyword>
<keyword evidence="1" id="KW-0805">Transcription regulation</keyword>
<evidence type="ECO:0000256" key="1">
    <source>
        <dbReference type="ARBA" id="ARBA00023015"/>
    </source>
</evidence>
<sequence>MCIYAARGDFWDLLGGALARHDPGPAVPLRLCYDAFTHPERTYSTLHAGVDRAFAALPAVTAPRWLIPLAFAALRLDLLGDYRHACKVMIEAEQRVGGSNAVVLAGLLLLSTDSFAHGQWDDSEALAREGLDLAAAYGYHLIEAQLRIRQAFVAAVRGDAAAARALTDEVTTWAVPRGLGLTQAFARHARVLAALAEGDYEEAYSQASWIGRPEIPSTGIPGRWLVLDLVEADVHTGRTERARAHVAAARRAGLFHASPRTELIAAGAAALAAPDDEAGPLFAAALSRPEAERWPWEQARIHLAYGRWLRRARDTTAARLHLRAAAETFERLGARPWARRAHDELRATGLAAGTPERRPAALTAQERQIAELAATGMTNKQIGERLFLSHRTVGAHLHRLFPKLGITSRAALRDALRAVRPQEPPPPP</sequence>
<dbReference type="Pfam" id="PF00196">
    <property type="entry name" value="GerE"/>
    <property type="match status" value="1"/>
</dbReference>
<evidence type="ECO:0000256" key="2">
    <source>
        <dbReference type="ARBA" id="ARBA00023125"/>
    </source>
</evidence>
<organism evidence="5 6">
    <name type="scientific">Dactylosporangium darangshiense</name>
    <dbReference type="NCBI Taxonomy" id="579108"/>
    <lineage>
        <taxon>Bacteria</taxon>
        <taxon>Bacillati</taxon>
        <taxon>Actinomycetota</taxon>
        <taxon>Actinomycetes</taxon>
        <taxon>Micromonosporales</taxon>
        <taxon>Micromonosporaceae</taxon>
        <taxon>Dactylosporangium</taxon>
    </lineage>
</organism>
<keyword evidence="2" id="KW-0238">DNA-binding</keyword>
<dbReference type="Gene3D" id="1.10.10.10">
    <property type="entry name" value="Winged helix-like DNA-binding domain superfamily/Winged helix DNA-binding domain"/>
    <property type="match status" value="1"/>
</dbReference>
<comment type="caution">
    <text evidence="5">The sequence shown here is derived from an EMBL/GenBank/DDBJ whole genome shotgun (WGS) entry which is preliminary data.</text>
</comment>
<accession>A0ABP8D9R1</accession>
<evidence type="ECO:0000256" key="3">
    <source>
        <dbReference type="ARBA" id="ARBA00023163"/>
    </source>
</evidence>
<dbReference type="InterPro" id="IPR000792">
    <property type="entry name" value="Tscrpt_reg_LuxR_C"/>
</dbReference>
<evidence type="ECO:0000313" key="6">
    <source>
        <dbReference type="Proteomes" id="UP001500620"/>
    </source>
</evidence>
<gene>
    <name evidence="5" type="ORF">GCM10022255_038550</name>
</gene>
<dbReference type="SUPFAM" id="SSF46894">
    <property type="entry name" value="C-terminal effector domain of the bipartite response regulators"/>
    <property type="match status" value="1"/>
</dbReference>
<dbReference type="InterPro" id="IPR016032">
    <property type="entry name" value="Sig_transdc_resp-reg_C-effctor"/>
</dbReference>
<dbReference type="EMBL" id="BAABAT010000009">
    <property type="protein sequence ID" value="GAA4250355.1"/>
    <property type="molecule type" value="Genomic_DNA"/>
</dbReference>
<dbReference type="PANTHER" id="PTHR44688:SF16">
    <property type="entry name" value="DNA-BINDING TRANSCRIPTIONAL ACTIVATOR DEVR_DOSR"/>
    <property type="match status" value="1"/>
</dbReference>
<dbReference type="PRINTS" id="PR00038">
    <property type="entry name" value="HTHLUXR"/>
</dbReference>
<dbReference type="InterPro" id="IPR036388">
    <property type="entry name" value="WH-like_DNA-bd_sf"/>
</dbReference>
<dbReference type="PANTHER" id="PTHR44688">
    <property type="entry name" value="DNA-BINDING TRANSCRIPTIONAL ACTIVATOR DEVR_DOSR"/>
    <property type="match status" value="1"/>
</dbReference>
<dbReference type="Proteomes" id="UP001500620">
    <property type="component" value="Unassembled WGS sequence"/>
</dbReference>
<evidence type="ECO:0000259" key="4">
    <source>
        <dbReference type="PROSITE" id="PS50043"/>
    </source>
</evidence>
<proteinExistence type="predicted"/>
<dbReference type="PROSITE" id="PS50043">
    <property type="entry name" value="HTH_LUXR_2"/>
    <property type="match status" value="1"/>
</dbReference>
<dbReference type="RefSeq" id="WP_345128410.1">
    <property type="nucleotide sequence ID" value="NZ_BAABAT010000009.1"/>
</dbReference>
<name>A0ABP8D9R1_9ACTN</name>
<dbReference type="SMART" id="SM00421">
    <property type="entry name" value="HTH_LUXR"/>
    <property type="match status" value="1"/>
</dbReference>
<reference evidence="6" key="1">
    <citation type="journal article" date="2019" name="Int. J. Syst. Evol. Microbiol.">
        <title>The Global Catalogue of Microorganisms (GCM) 10K type strain sequencing project: providing services to taxonomists for standard genome sequencing and annotation.</title>
        <authorList>
            <consortium name="The Broad Institute Genomics Platform"/>
            <consortium name="The Broad Institute Genome Sequencing Center for Infectious Disease"/>
            <person name="Wu L."/>
            <person name="Ma J."/>
        </authorList>
    </citation>
    <scope>NUCLEOTIDE SEQUENCE [LARGE SCALE GENOMIC DNA]</scope>
    <source>
        <strain evidence="6">JCM 17441</strain>
    </source>
</reference>
<dbReference type="CDD" id="cd06170">
    <property type="entry name" value="LuxR_C_like"/>
    <property type="match status" value="1"/>
</dbReference>
<evidence type="ECO:0000313" key="5">
    <source>
        <dbReference type="EMBL" id="GAA4250355.1"/>
    </source>
</evidence>
<keyword evidence="6" id="KW-1185">Reference proteome</keyword>
<protein>
    <recommendedName>
        <fullName evidence="4">HTH luxR-type domain-containing protein</fullName>
    </recommendedName>
</protein>
<dbReference type="PROSITE" id="PS00622">
    <property type="entry name" value="HTH_LUXR_1"/>
    <property type="match status" value="1"/>
</dbReference>
<feature type="domain" description="HTH luxR-type" evidence="4">
    <location>
        <begin position="355"/>
        <end position="420"/>
    </location>
</feature>